<evidence type="ECO:0000313" key="3">
    <source>
        <dbReference type="EMBL" id="OHA46849.1"/>
    </source>
</evidence>
<dbReference type="GO" id="GO:0008236">
    <property type="term" value="F:serine-type peptidase activity"/>
    <property type="evidence" value="ECO:0007669"/>
    <property type="project" value="InterPro"/>
</dbReference>
<name>A0A1G2PGG4_9BACT</name>
<gene>
    <name evidence="3" type="ORF">A2828_01490</name>
</gene>
<dbReference type="SMART" id="SM00228">
    <property type="entry name" value="PDZ"/>
    <property type="match status" value="1"/>
</dbReference>
<dbReference type="SUPFAM" id="SSF50156">
    <property type="entry name" value="PDZ domain-like"/>
    <property type="match status" value="1"/>
</dbReference>
<dbReference type="InterPro" id="IPR002713">
    <property type="entry name" value="FF_domain"/>
</dbReference>
<evidence type="ECO:0000256" key="1">
    <source>
        <dbReference type="SAM" id="Phobius"/>
    </source>
</evidence>
<reference evidence="3 4" key="1">
    <citation type="journal article" date="2016" name="Nat. Commun.">
        <title>Thousands of microbial genomes shed light on interconnected biogeochemical processes in an aquifer system.</title>
        <authorList>
            <person name="Anantharaman K."/>
            <person name="Brown C.T."/>
            <person name="Hug L.A."/>
            <person name="Sharon I."/>
            <person name="Castelle C.J."/>
            <person name="Probst A.J."/>
            <person name="Thomas B.C."/>
            <person name="Singh A."/>
            <person name="Wilkins M.J."/>
            <person name="Karaoz U."/>
            <person name="Brodie E.L."/>
            <person name="Williams K.H."/>
            <person name="Hubbard S.S."/>
            <person name="Banfield J.F."/>
        </authorList>
    </citation>
    <scope>NUCLEOTIDE SEQUENCE [LARGE SCALE GENOMIC DNA]</scope>
</reference>
<dbReference type="InterPro" id="IPR005151">
    <property type="entry name" value="Tail-specific_protease"/>
</dbReference>
<dbReference type="Pfam" id="PF17820">
    <property type="entry name" value="PDZ_6"/>
    <property type="match status" value="1"/>
</dbReference>
<dbReference type="GO" id="GO:0004175">
    <property type="term" value="F:endopeptidase activity"/>
    <property type="evidence" value="ECO:0007669"/>
    <property type="project" value="TreeGrafter"/>
</dbReference>
<dbReference type="InterPro" id="IPR036034">
    <property type="entry name" value="PDZ_sf"/>
</dbReference>
<dbReference type="AlphaFoldDB" id="A0A1G2PGG4"/>
<evidence type="ECO:0000313" key="4">
    <source>
        <dbReference type="Proteomes" id="UP000178869"/>
    </source>
</evidence>
<feature type="domain" description="PDZ" evidence="2">
    <location>
        <begin position="177"/>
        <end position="253"/>
    </location>
</feature>
<dbReference type="InterPro" id="IPR001478">
    <property type="entry name" value="PDZ"/>
</dbReference>
<dbReference type="InterPro" id="IPR029045">
    <property type="entry name" value="ClpP/crotonase-like_dom_sf"/>
</dbReference>
<dbReference type="SUPFAM" id="SSF52096">
    <property type="entry name" value="ClpP/crotonase"/>
    <property type="match status" value="1"/>
</dbReference>
<protein>
    <recommendedName>
        <fullName evidence="2">PDZ domain-containing protein</fullName>
    </recommendedName>
</protein>
<accession>A0A1G2PGG4</accession>
<dbReference type="Gene3D" id="2.30.42.10">
    <property type="match status" value="1"/>
</dbReference>
<dbReference type="Proteomes" id="UP000178869">
    <property type="component" value="Unassembled WGS sequence"/>
</dbReference>
<comment type="caution">
    <text evidence="3">The sequence shown here is derived from an EMBL/GenBank/DDBJ whole genome shotgun (WGS) entry which is preliminary data.</text>
</comment>
<dbReference type="PANTHER" id="PTHR32060:SF30">
    <property type="entry name" value="CARBOXY-TERMINAL PROCESSING PROTEASE CTPA"/>
    <property type="match status" value="1"/>
</dbReference>
<dbReference type="CDD" id="cd06782">
    <property type="entry name" value="cpPDZ_CPP-like"/>
    <property type="match status" value="1"/>
</dbReference>
<dbReference type="Pfam" id="PF01846">
    <property type="entry name" value="FF"/>
    <property type="match status" value="1"/>
</dbReference>
<dbReference type="EMBL" id="MHSR01000012">
    <property type="protein sequence ID" value="OHA46849.1"/>
    <property type="molecule type" value="Genomic_DNA"/>
</dbReference>
<dbReference type="GO" id="GO:0006508">
    <property type="term" value="P:proteolysis"/>
    <property type="evidence" value="ECO:0007669"/>
    <property type="project" value="InterPro"/>
</dbReference>
<dbReference type="GO" id="GO:0007165">
    <property type="term" value="P:signal transduction"/>
    <property type="evidence" value="ECO:0007669"/>
    <property type="project" value="TreeGrafter"/>
</dbReference>
<organism evidence="3 4">
    <name type="scientific">Candidatus Terrybacteria bacterium RIFCSPHIGHO2_01_FULL_43_35</name>
    <dbReference type="NCBI Taxonomy" id="1802361"/>
    <lineage>
        <taxon>Bacteria</taxon>
        <taxon>Candidatus Terryibacteriota</taxon>
    </lineage>
</organism>
<dbReference type="Pfam" id="PF03572">
    <property type="entry name" value="Peptidase_S41"/>
    <property type="match status" value="1"/>
</dbReference>
<feature type="transmembrane region" description="Helical" evidence="1">
    <location>
        <begin position="9"/>
        <end position="28"/>
    </location>
</feature>
<dbReference type="Gene3D" id="3.90.226.10">
    <property type="entry name" value="2-enoyl-CoA Hydratase, Chain A, domain 1"/>
    <property type="match status" value="1"/>
</dbReference>
<dbReference type="GO" id="GO:0030288">
    <property type="term" value="C:outer membrane-bounded periplasmic space"/>
    <property type="evidence" value="ECO:0007669"/>
    <property type="project" value="TreeGrafter"/>
</dbReference>
<sequence>MRKRLTRPVVVVLSVIVAISALVGISVYQPGNVTQPEPTSDVLCQPVVPPDIDFTALNDVYQIILSNSVYQSKATDPALLLKGAMKTIFGFVGVKESDIPQEYVAMVDQQIAAGRVDFGVIQQVYDKLSNDPRYSVLNNPERKEDIFESAVNGIIKALGDPFAAYTRAEAYKSGVSDSSGKYEGIGVSTREENNDIIVGTVFSGSPAEKAGMKAGDVILKVDGKSIYGCSTHALTQKIRGQAGTVVVITVRHLNGKLEDLPITRGQIRQNVVSSCPGADLPDGRGNSTRDLPLDCPLVDRDGNFVQGILYIKMNEFTEQVPKDFGAILQSVPRQNYTKGIIIDLRGNPGGMVKSLQETLDYFMGPDEVMFIQETASGLQIRMTYDRFDLARGVPVVLLVGRDPQQKPGSADNSYSASEVFAGAMRDNHLAVIVGESATGGKGTINTTFPIRKGEYGALYLAIGLWKTPSGEFIERIDTDGDGYKETGGLTPDVLVEWTDEDYVKFSRNPLWDPVLYKAIDILYGN</sequence>
<dbReference type="PANTHER" id="PTHR32060">
    <property type="entry name" value="TAIL-SPECIFIC PROTEASE"/>
    <property type="match status" value="1"/>
</dbReference>
<keyword evidence="1" id="KW-0812">Transmembrane</keyword>
<keyword evidence="1" id="KW-1133">Transmembrane helix</keyword>
<dbReference type="InterPro" id="IPR041489">
    <property type="entry name" value="PDZ_6"/>
</dbReference>
<dbReference type="SMART" id="SM00245">
    <property type="entry name" value="TSPc"/>
    <property type="match status" value="1"/>
</dbReference>
<proteinExistence type="predicted"/>
<keyword evidence="1" id="KW-0472">Membrane</keyword>
<dbReference type="PROSITE" id="PS50106">
    <property type="entry name" value="PDZ"/>
    <property type="match status" value="1"/>
</dbReference>
<evidence type="ECO:0000259" key="2">
    <source>
        <dbReference type="PROSITE" id="PS50106"/>
    </source>
</evidence>